<dbReference type="OrthoDB" id="407674at2759"/>
<keyword evidence="9 11" id="KW-0472">Membrane</keyword>
<dbReference type="EMBL" id="RCHS01003197">
    <property type="protein sequence ID" value="RMX43521.1"/>
    <property type="molecule type" value="Genomic_DNA"/>
</dbReference>
<gene>
    <name evidence="14" type="ORF">pdam_00001925</name>
</gene>
<dbReference type="PRINTS" id="PR00253">
    <property type="entry name" value="GABAARECEPTR"/>
</dbReference>
<dbReference type="PRINTS" id="PR00252">
    <property type="entry name" value="NRIONCHANNEL"/>
</dbReference>
<proteinExistence type="inferred from homology"/>
<dbReference type="InterPro" id="IPR006028">
    <property type="entry name" value="GABAA/Glycine_rcpt"/>
</dbReference>
<evidence type="ECO:0000256" key="3">
    <source>
        <dbReference type="ARBA" id="ARBA00022448"/>
    </source>
</evidence>
<dbReference type="InterPro" id="IPR006029">
    <property type="entry name" value="Neurotrans-gated_channel_TM"/>
</dbReference>
<protein>
    <recommendedName>
        <fullName evidence="16">Neurotransmitter-gated ion-channel ligand-binding domain-containing protein</fullName>
    </recommendedName>
</protein>
<dbReference type="SUPFAM" id="SSF63712">
    <property type="entry name" value="Nicotinic receptor ligand binding domain-like"/>
    <property type="match status" value="1"/>
</dbReference>
<dbReference type="InterPro" id="IPR036734">
    <property type="entry name" value="Neur_chan_lig-bd_sf"/>
</dbReference>
<dbReference type="Pfam" id="PF02932">
    <property type="entry name" value="Neur_chan_memb"/>
    <property type="match status" value="1"/>
</dbReference>
<feature type="chain" id="PRO_5022249175" description="Neurotransmitter-gated ion-channel ligand-binding domain-containing protein" evidence="11">
    <location>
        <begin position="25"/>
        <end position="462"/>
    </location>
</feature>
<dbReference type="FunFam" id="1.20.58.390:FF:000098">
    <property type="entry name" value="Predicted protein"/>
    <property type="match status" value="1"/>
</dbReference>
<feature type="domain" description="Neurotransmitter-gated ion-channel transmembrane" evidence="13">
    <location>
        <begin position="269"/>
        <end position="357"/>
    </location>
</feature>
<dbReference type="Gene3D" id="2.70.170.10">
    <property type="entry name" value="Neurotransmitter-gated ion-channel ligand-binding domain"/>
    <property type="match status" value="1"/>
</dbReference>
<comment type="similarity">
    <text evidence="11">Belongs to the ligand-gated ion channel (TC 1.A.9) family.</text>
</comment>
<keyword evidence="5 11" id="KW-0812">Transmembrane</keyword>
<dbReference type="GO" id="GO:0004888">
    <property type="term" value="F:transmembrane signaling receptor activity"/>
    <property type="evidence" value="ECO:0007669"/>
    <property type="project" value="InterPro"/>
</dbReference>
<evidence type="ECO:0000256" key="5">
    <source>
        <dbReference type="ARBA" id="ARBA00022692"/>
    </source>
</evidence>
<evidence type="ECO:0000256" key="6">
    <source>
        <dbReference type="ARBA" id="ARBA00022729"/>
    </source>
</evidence>
<keyword evidence="15" id="KW-1185">Reference proteome</keyword>
<dbReference type="SUPFAM" id="SSF90112">
    <property type="entry name" value="Neurotransmitter-gated ion-channel transmembrane pore"/>
    <property type="match status" value="1"/>
</dbReference>
<evidence type="ECO:0000256" key="9">
    <source>
        <dbReference type="ARBA" id="ARBA00023136"/>
    </source>
</evidence>
<comment type="subcellular location">
    <subcellularLocation>
        <location evidence="2">Cell membrane</location>
    </subcellularLocation>
    <subcellularLocation>
        <location evidence="1">Membrane</location>
        <topology evidence="1">Multi-pass membrane protein</topology>
    </subcellularLocation>
</comment>
<evidence type="ECO:0000256" key="8">
    <source>
        <dbReference type="ARBA" id="ARBA00023065"/>
    </source>
</evidence>
<evidence type="ECO:0000256" key="1">
    <source>
        <dbReference type="ARBA" id="ARBA00004141"/>
    </source>
</evidence>
<organism evidence="14 15">
    <name type="scientific">Pocillopora damicornis</name>
    <name type="common">Cauliflower coral</name>
    <name type="synonym">Millepora damicornis</name>
    <dbReference type="NCBI Taxonomy" id="46731"/>
    <lineage>
        <taxon>Eukaryota</taxon>
        <taxon>Metazoa</taxon>
        <taxon>Cnidaria</taxon>
        <taxon>Anthozoa</taxon>
        <taxon>Hexacorallia</taxon>
        <taxon>Scleractinia</taxon>
        <taxon>Astrocoeniina</taxon>
        <taxon>Pocilloporidae</taxon>
        <taxon>Pocillopora</taxon>
    </lineage>
</organism>
<keyword evidence="7 11" id="KW-1133">Transmembrane helix</keyword>
<dbReference type="PROSITE" id="PS00236">
    <property type="entry name" value="NEUROTR_ION_CHANNEL"/>
    <property type="match status" value="1"/>
</dbReference>
<dbReference type="CDD" id="cd19049">
    <property type="entry name" value="LGIC_TM_anion"/>
    <property type="match status" value="1"/>
</dbReference>
<dbReference type="Gene3D" id="1.20.58.390">
    <property type="entry name" value="Neurotransmitter-gated ion-channel transmembrane domain"/>
    <property type="match status" value="1"/>
</dbReference>
<reference evidence="14 15" key="1">
    <citation type="journal article" date="2018" name="Sci. Rep.">
        <title>Comparative analysis of the Pocillopora damicornis genome highlights role of immune system in coral evolution.</title>
        <authorList>
            <person name="Cunning R."/>
            <person name="Bay R.A."/>
            <person name="Gillette P."/>
            <person name="Baker A.C."/>
            <person name="Traylor-Knowles N."/>
        </authorList>
    </citation>
    <scope>NUCLEOTIDE SEQUENCE [LARGE SCALE GENOMIC DNA]</scope>
    <source>
        <strain evidence="14">RSMAS</strain>
        <tissue evidence="14">Whole animal</tissue>
    </source>
</reference>
<keyword evidence="6 11" id="KW-0732">Signal</keyword>
<feature type="domain" description="Neurotransmitter-gated ion-channel ligand-binding" evidence="12">
    <location>
        <begin position="37"/>
        <end position="172"/>
    </location>
</feature>
<feature type="transmembrane region" description="Helical" evidence="11">
    <location>
        <begin position="327"/>
        <end position="348"/>
    </location>
</feature>
<evidence type="ECO:0000313" key="15">
    <source>
        <dbReference type="Proteomes" id="UP000275408"/>
    </source>
</evidence>
<feature type="transmembrane region" description="Helical" evidence="11">
    <location>
        <begin position="429"/>
        <end position="448"/>
    </location>
</feature>
<evidence type="ECO:0000256" key="2">
    <source>
        <dbReference type="ARBA" id="ARBA00004236"/>
    </source>
</evidence>
<dbReference type="AlphaFoldDB" id="A0A3M6TQC3"/>
<accession>A0A3M6TQC3</accession>
<keyword evidence="3 11" id="KW-0813">Transport</keyword>
<evidence type="ECO:0008006" key="16">
    <source>
        <dbReference type="Google" id="ProtNLM"/>
    </source>
</evidence>
<comment type="caution">
    <text evidence="14">The sequence shown here is derived from an EMBL/GenBank/DDBJ whole genome shotgun (WGS) entry which is preliminary data.</text>
</comment>
<evidence type="ECO:0000256" key="11">
    <source>
        <dbReference type="RuleBase" id="RU000687"/>
    </source>
</evidence>
<evidence type="ECO:0000256" key="4">
    <source>
        <dbReference type="ARBA" id="ARBA00022475"/>
    </source>
</evidence>
<evidence type="ECO:0000313" key="14">
    <source>
        <dbReference type="EMBL" id="RMX43521.1"/>
    </source>
</evidence>
<comment type="caution">
    <text evidence="11">Lacks conserved residue(s) required for the propagation of feature annotation.</text>
</comment>
<evidence type="ECO:0000259" key="12">
    <source>
        <dbReference type="Pfam" id="PF02931"/>
    </source>
</evidence>
<evidence type="ECO:0000256" key="7">
    <source>
        <dbReference type="ARBA" id="ARBA00022989"/>
    </source>
</evidence>
<dbReference type="InterPro" id="IPR036719">
    <property type="entry name" value="Neuro-gated_channel_TM_sf"/>
</dbReference>
<dbReference type="InterPro" id="IPR018000">
    <property type="entry name" value="Neurotransmitter_ion_chnl_CS"/>
</dbReference>
<evidence type="ECO:0000259" key="13">
    <source>
        <dbReference type="Pfam" id="PF02932"/>
    </source>
</evidence>
<evidence type="ECO:0000256" key="10">
    <source>
        <dbReference type="ARBA" id="ARBA00023303"/>
    </source>
</evidence>
<feature type="transmembrane region" description="Helical" evidence="11">
    <location>
        <begin position="264"/>
        <end position="286"/>
    </location>
</feature>
<keyword evidence="4" id="KW-1003">Cell membrane</keyword>
<dbReference type="InterPro" id="IPR038050">
    <property type="entry name" value="Neuro_actylchol_rec"/>
</dbReference>
<sequence>MCLRFGLPAFVWILMALLLKTSKANYQETAEKLHEITDPDTYHKYLRPYHKGYAVNVTVKLTVVHFVAVREMNEEFSLDLVIWQKWMDARLKHSLNYSITLPANAKHRIWLPDTFFLNVRSATVHDVISENSKVSISPAGLVTYSSRITISAGCPMNLRDYPMDEQMCDLEMCRRDCACFAFMAAIFTIFLSIEPLSCLDAYTEENLEFRWLNKSRDAPITVKDEHLAELALIDTETLTKYEVYADGSHTKLVARFWFKRRLGYALLQIYIPTIMLVVLSWFSFWIPEESVPARVALGSTTVLSIVTFTGSFRSSLPKVSYIKAVDVYFIVSFAFVFAVVFEYVLVLLNTGIKRQRRVSSTYLSGNNNEANGSKIDVFNSIQELQDIKVESLESSKEKSKKGKHSSVRKAKEYMRYAFVRNEGSSIDRVCRYIFPFCYAVFNAVYWAYYELSTFGKHPPSDM</sequence>
<dbReference type="InterPro" id="IPR006201">
    <property type="entry name" value="Neur_channel"/>
</dbReference>
<dbReference type="PANTHER" id="PTHR18945">
    <property type="entry name" value="NEUROTRANSMITTER GATED ION CHANNEL"/>
    <property type="match status" value="1"/>
</dbReference>
<keyword evidence="10 11" id="KW-0407">Ion channel</keyword>
<dbReference type="GO" id="GO:0005230">
    <property type="term" value="F:extracellular ligand-gated monoatomic ion channel activity"/>
    <property type="evidence" value="ECO:0007669"/>
    <property type="project" value="InterPro"/>
</dbReference>
<keyword evidence="8 11" id="KW-0406">Ion transport</keyword>
<dbReference type="Proteomes" id="UP000275408">
    <property type="component" value="Unassembled WGS sequence"/>
</dbReference>
<dbReference type="Pfam" id="PF02931">
    <property type="entry name" value="Neur_chan_LBD"/>
    <property type="match status" value="1"/>
</dbReference>
<dbReference type="InterPro" id="IPR006202">
    <property type="entry name" value="Neur_chan_lig-bd"/>
</dbReference>
<dbReference type="GO" id="GO:0005886">
    <property type="term" value="C:plasma membrane"/>
    <property type="evidence" value="ECO:0007669"/>
    <property type="project" value="UniProtKB-SubCell"/>
</dbReference>
<dbReference type="STRING" id="46731.A0A3M6TQC3"/>
<name>A0A3M6TQC3_POCDA</name>
<feature type="signal peptide" evidence="11">
    <location>
        <begin position="1"/>
        <end position="24"/>
    </location>
</feature>